<keyword evidence="2" id="KW-1185">Reference proteome</keyword>
<proteinExistence type="predicted"/>
<dbReference type="Proteomes" id="UP001163115">
    <property type="component" value="Chromosome"/>
</dbReference>
<gene>
    <name evidence="1" type="ORF">OW255_14220</name>
</gene>
<protein>
    <submittedName>
        <fullName evidence="1">U-box domain-containing protein 56</fullName>
    </submittedName>
</protein>
<name>A0ABY7A8V6_9FIRM</name>
<organism evidence="1 2">
    <name type="scientific">Lacrimispora xylanolytica</name>
    <dbReference type="NCBI Taxonomy" id="29375"/>
    <lineage>
        <taxon>Bacteria</taxon>
        <taxon>Bacillati</taxon>
        <taxon>Bacillota</taxon>
        <taxon>Clostridia</taxon>
        <taxon>Lachnospirales</taxon>
        <taxon>Lachnospiraceae</taxon>
        <taxon>Lacrimispora</taxon>
    </lineage>
</organism>
<dbReference type="EMBL" id="CP113524">
    <property type="protein sequence ID" value="WAJ22718.1"/>
    <property type="molecule type" value="Genomic_DNA"/>
</dbReference>
<sequence>MFNQDIYDLLEAEFEKNHIEEDVEEVLLDLSEALADKGIMDKQITLKESYGKTAIEAVGICSEEEDEVTVLIKQVKIGNKEFEIEDYFL</sequence>
<reference evidence="1" key="1">
    <citation type="submission" date="2022-11" db="EMBL/GenBank/DDBJ databases">
        <title>Lacrimispora xylanolytica sy1, complete genome.</title>
        <authorList>
            <person name="Choi S."/>
        </authorList>
    </citation>
    <scope>NUCLEOTIDE SEQUENCE</scope>
    <source>
        <strain evidence="1">Sy1</strain>
    </source>
</reference>
<accession>A0ABY7A8V6</accession>
<dbReference type="RefSeq" id="WP_268114442.1">
    <property type="nucleotide sequence ID" value="NZ_CP113524.1"/>
</dbReference>
<evidence type="ECO:0000313" key="2">
    <source>
        <dbReference type="Proteomes" id="UP001163115"/>
    </source>
</evidence>
<evidence type="ECO:0000313" key="1">
    <source>
        <dbReference type="EMBL" id="WAJ22718.1"/>
    </source>
</evidence>